<dbReference type="Pfam" id="PF09335">
    <property type="entry name" value="VTT_dom"/>
    <property type="match status" value="1"/>
</dbReference>
<dbReference type="AlphaFoldDB" id="A0A177N4T1"/>
<dbReference type="Pfam" id="PF02852">
    <property type="entry name" value="Pyr_redox_dim"/>
    <property type="match status" value="1"/>
</dbReference>
<dbReference type="GO" id="GO:0005886">
    <property type="term" value="C:plasma membrane"/>
    <property type="evidence" value="ECO:0007669"/>
    <property type="project" value="UniProtKB-ARBA"/>
</dbReference>
<dbReference type="PANTHER" id="PTHR43014">
    <property type="entry name" value="MERCURIC REDUCTASE"/>
    <property type="match status" value="1"/>
</dbReference>
<evidence type="ECO:0000256" key="10">
    <source>
        <dbReference type="SAM" id="Phobius"/>
    </source>
</evidence>
<dbReference type="InterPro" id="IPR012999">
    <property type="entry name" value="Pyr_OxRdtase_I_AS"/>
</dbReference>
<evidence type="ECO:0000256" key="7">
    <source>
        <dbReference type="ARBA" id="ARBA00023157"/>
    </source>
</evidence>
<evidence type="ECO:0000313" key="15">
    <source>
        <dbReference type="Proteomes" id="UP000078476"/>
    </source>
</evidence>
<dbReference type="Gene3D" id="3.50.50.60">
    <property type="entry name" value="FAD/NAD(P)-binding domain"/>
    <property type="match status" value="2"/>
</dbReference>
<protein>
    <submittedName>
        <fullName evidence="14">Pyridine nucleotide-disulfide oxidoreductase</fullName>
    </submittedName>
</protein>
<dbReference type="PANTHER" id="PTHR43014:SF2">
    <property type="entry name" value="MERCURIC REDUCTASE"/>
    <property type="match status" value="1"/>
</dbReference>
<dbReference type="Gene3D" id="3.30.390.30">
    <property type="match status" value="1"/>
</dbReference>
<dbReference type="GO" id="GO:0016668">
    <property type="term" value="F:oxidoreductase activity, acting on a sulfur group of donors, NAD(P) as acceptor"/>
    <property type="evidence" value="ECO:0007669"/>
    <property type="project" value="InterPro"/>
</dbReference>
<comment type="caution">
    <text evidence="14">The sequence shown here is derived from an EMBL/GenBank/DDBJ whole genome shotgun (WGS) entry which is preliminary data.</text>
</comment>
<organism evidence="14 15">
    <name type="scientific">Methylomonas lenta</name>
    <dbReference type="NCBI Taxonomy" id="980561"/>
    <lineage>
        <taxon>Bacteria</taxon>
        <taxon>Pseudomonadati</taxon>
        <taxon>Pseudomonadota</taxon>
        <taxon>Gammaproteobacteria</taxon>
        <taxon>Methylococcales</taxon>
        <taxon>Methylococcaceae</taxon>
        <taxon>Methylomonas</taxon>
    </lineage>
</organism>
<keyword evidence="7" id="KW-1015">Disulfide bond</keyword>
<feature type="transmembrane region" description="Helical" evidence="10">
    <location>
        <begin position="79"/>
        <end position="109"/>
    </location>
</feature>
<dbReference type="RefSeq" id="WP_066985369.1">
    <property type="nucleotide sequence ID" value="NZ_LUUI01000130.1"/>
</dbReference>
<keyword evidence="10" id="KW-1133">Transmembrane helix</keyword>
<comment type="similarity">
    <text evidence="2 9">Belongs to the class-I pyridine nucleotide-disulfide oxidoreductase family.</text>
</comment>
<keyword evidence="15" id="KW-1185">Reference proteome</keyword>
<evidence type="ECO:0000256" key="2">
    <source>
        <dbReference type="ARBA" id="ARBA00007532"/>
    </source>
</evidence>
<dbReference type="InterPro" id="IPR023753">
    <property type="entry name" value="FAD/NAD-binding_dom"/>
</dbReference>
<dbReference type="SUPFAM" id="SSF55424">
    <property type="entry name" value="FAD/NAD-linked reductases, dimerisation (C-terminal) domain"/>
    <property type="match status" value="1"/>
</dbReference>
<feature type="domain" description="Pyridine nucleotide-disulphide oxidoreductase dimerisation" evidence="11">
    <location>
        <begin position="581"/>
        <end position="687"/>
    </location>
</feature>
<keyword evidence="6 9" id="KW-0560">Oxidoreductase</keyword>
<name>A0A177N4T1_9GAMM</name>
<dbReference type="PROSITE" id="PS00076">
    <property type="entry name" value="PYRIDINE_REDOX_1"/>
    <property type="match status" value="1"/>
</dbReference>
<dbReference type="InterPro" id="IPR036188">
    <property type="entry name" value="FAD/NAD-bd_sf"/>
</dbReference>
<evidence type="ECO:0000256" key="5">
    <source>
        <dbReference type="ARBA" id="ARBA00022857"/>
    </source>
</evidence>
<keyword evidence="3 9" id="KW-0285">Flavoprotein</keyword>
<dbReference type="EMBL" id="LUUI01000130">
    <property type="protein sequence ID" value="OAI12219.1"/>
    <property type="molecule type" value="Genomic_DNA"/>
</dbReference>
<feature type="transmembrane region" description="Helical" evidence="10">
    <location>
        <begin position="46"/>
        <end position="67"/>
    </location>
</feature>
<dbReference type="SUPFAM" id="SSF51905">
    <property type="entry name" value="FAD/NAD(P)-binding domain"/>
    <property type="match status" value="1"/>
</dbReference>
<feature type="transmembrane region" description="Helical" evidence="10">
    <location>
        <begin position="240"/>
        <end position="261"/>
    </location>
</feature>
<evidence type="ECO:0000256" key="3">
    <source>
        <dbReference type="ARBA" id="ARBA00022630"/>
    </source>
</evidence>
<evidence type="ECO:0000259" key="13">
    <source>
        <dbReference type="Pfam" id="PF09335"/>
    </source>
</evidence>
<accession>A0A177N4T1</accession>
<evidence type="ECO:0000256" key="6">
    <source>
        <dbReference type="ARBA" id="ARBA00023002"/>
    </source>
</evidence>
<evidence type="ECO:0000256" key="4">
    <source>
        <dbReference type="ARBA" id="ARBA00022827"/>
    </source>
</evidence>
<comment type="cofactor">
    <cofactor evidence="1">
        <name>FAD</name>
        <dbReference type="ChEBI" id="CHEBI:57692"/>
    </cofactor>
</comment>
<dbReference type="GO" id="GO:0003955">
    <property type="term" value="F:NAD(P)H dehydrogenase (quinone) activity"/>
    <property type="evidence" value="ECO:0007669"/>
    <property type="project" value="TreeGrafter"/>
</dbReference>
<feature type="domain" description="VTT" evidence="13">
    <location>
        <begin position="70"/>
        <end position="184"/>
    </location>
</feature>
<gene>
    <name evidence="14" type="ORF">A1359_13905</name>
</gene>
<keyword evidence="10" id="KW-0812">Transmembrane</keyword>
<dbReference type="InterPro" id="IPR004099">
    <property type="entry name" value="Pyr_nucl-diS_OxRdtase_dimer"/>
</dbReference>
<evidence type="ECO:0000256" key="1">
    <source>
        <dbReference type="ARBA" id="ARBA00001974"/>
    </source>
</evidence>
<dbReference type="GO" id="GO:0050660">
    <property type="term" value="F:flavin adenine dinucleotide binding"/>
    <property type="evidence" value="ECO:0007669"/>
    <property type="project" value="TreeGrafter"/>
</dbReference>
<feature type="domain" description="FAD/NAD(P)-binding" evidence="12">
    <location>
        <begin position="239"/>
        <end position="559"/>
    </location>
</feature>
<feature type="transmembrane region" description="Helical" evidence="10">
    <location>
        <begin position="134"/>
        <end position="157"/>
    </location>
</feature>
<feature type="transmembrane region" description="Helical" evidence="10">
    <location>
        <begin position="194"/>
        <end position="214"/>
    </location>
</feature>
<dbReference type="Pfam" id="PF07992">
    <property type="entry name" value="Pyr_redox_2"/>
    <property type="match status" value="1"/>
</dbReference>
<keyword evidence="4 9" id="KW-0274">FAD</keyword>
<dbReference type="InterPro" id="IPR032816">
    <property type="entry name" value="VTT_dom"/>
</dbReference>
<evidence type="ECO:0000256" key="8">
    <source>
        <dbReference type="ARBA" id="ARBA00023284"/>
    </source>
</evidence>
<keyword evidence="8 9" id="KW-0676">Redox-active center</keyword>
<evidence type="ECO:0000313" key="14">
    <source>
        <dbReference type="EMBL" id="OAI12219.1"/>
    </source>
</evidence>
<dbReference type="InterPro" id="IPR016156">
    <property type="entry name" value="FAD/NAD-linked_Rdtase_dimer_sf"/>
</dbReference>
<dbReference type="OrthoDB" id="9800167at2"/>
<reference evidence="14 15" key="1">
    <citation type="submission" date="2016-03" db="EMBL/GenBank/DDBJ databases">
        <authorList>
            <person name="Ploux O."/>
        </authorList>
    </citation>
    <scope>NUCLEOTIDE SEQUENCE [LARGE SCALE GENOMIC DNA]</scope>
    <source>
        <strain evidence="14 15">R-45370</strain>
    </source>
</reference>
<proteinExistence type="inferred from homology"/>
<dbReference type="FunFam" id="3.30.390.30:FF:000001">
    <property type="entry name" value="Dihydrolipoyl dehydrogenase"/>
    <property type="match status" value="1"/>
</dbReference>
<feature type="transmembrane region" description="Helical" evidence="10">
    <location>
        <begin position="163"/>
        <end position="182"/>
    </location>
</feature>
<dbReference type="PRINTS" id="PR00368">
    <property type="entry name" value="FADPNR"/>
</dbReference>
<sequence length="716" mass="78131">MKNTRLILLLVIAVLIVLFFSFDLHQQLTLDSLKAQQSAIADYRQNHALLALVLYSALYIAVTALSLPGATILTLAGGAVFGVLWGTLIVSFASSIGATLAFLAARFLLRDWVKARFSARLQAIDEGMQRDGAFYLFTLRLVPLFPFFMINLAMGLTPIKTRTFYWVSQIGMLAGTLVYVNAGTQLAKIDSLSGILSPALLGSFALLGVFPLMAKKMLEFIHQRKIYANWTKPARFDNNLVVIGAGAGGLVSAYIAAAVNAKVTLIEKHKMGGDCLNTGCVPSKALIRSAKLLSHIKRGQEFGIAKAEAEFDFASVMERVQQVIKAIEPHDSVERYNDLGVEVIQGTAKIVSPWEVEVTTAEGSKTISTRSIVIAAGARPFVPPIPGLDNVAYLTSDNVWNLRDLPKRLLVLGGGPIGCELTQTFARLGSQVTQVEMAPRIMVREDPDVSALVMARFADEGVDVRVNHTAKEFIHENGENILLAEHEGQMVKLPFDQVLVAIGRAANVQGYGIAELGITLSARKTIDTNAFQQTNYPNIFAVGDVAGPYQFTHTAAHQAWYAAVNALFGQFKKFRTDYSVIPWSTFTDPEVARVGLNEQDAQAQGVAYEVSIYGIDDLDRAIADGEAHGFVKVLTQPGKDKILGVTIVGEHAGDLLAEFVLAMKHGLGLNKILGTIHIYPTLAEANKYVAGVWKRNHAPKTLLEWVGRYHAWRRNT</sequence>
<evidence type="ECO:0000259" key="11">
    <source>
        <dbReference type="Pfam" id="PF02852"/>
    </source>
</evidence>
<feature type="transmembrane region" description="Helical" evidence="10">
    <location>
        <begin position="6"/>
        <end position="25"/>
    </location>
</feature>
<evidence type="ECO:0000256" key="9">
    <source>
        <dbReference type="RuleBase" id="RU003691"/>
    </source>
</evidence>
<keyword evidence="5" id="KW-0521">NADP</keyword>
<evidence type="ECO:0000259" key="12">
    <source>
        <dbReference type="Pfam" id="PF07992"/>
    </source>
</evidence>
<keyword evidence="10" id="KW-0472">Membrane</keyword>
<dbReference type="Proteomes" id="UP000078476">
    <property type="component" value="Unassembled WGS sequence"/>
</dbReference>
<dbReference type="PRINTS" id="PR00411">
    <property type="entry name" value="PNDRDTASEI"/>
</dbReference>
<dbReference type="STRING" id="980561.A1359_13905"/>